<evidence type="ECO:0000256" key="5">
    <source>
        <dbReference type="ARBA" id="ARBA00023277"/>
    </source>
</evidence>
<dbReference type="CDD" id="cd10807">
    <property type="entry name" value="YdjC_like_3"/>
    <property type="match status" value="1"/>
</dbReference>
<evidence type="ECO:0000256" key="2">
    <source>
        <dbReference type="ARBA" id="ARBA00022723"/>
    </source>
</evidence>
<keyword evidence="7" id="KW-1185">Reference proteome</keyword>
<dbReference type="InterPro" id="IPR011330">
    <property type="entry name" value="Glyco_hydro/deAcase_b/a-brl"/>
</dbReference>
<dbReference type="Pfam" id="PF04794">
    <property type="entry name" value="YdjC"/>
    <property type="match status" value="1"/>
</dbReference>
<keyword evidence="4" id="KW-0460">Magnesium</keyword>
<name>A0A848GWB4_9BURK</name>
<keyword evidence="3" id="KW-0378">Hydrolase</keyword>
<dbReference type="Gene3D" id="3.20.20.370">
    <property type="entry name" value="Glycoside hydrolase/deacetylase"/>
    <property type="match status" value="1"/>
</dbReference>
<organism evidence="6 7">
    <name type="scientific">Ramlibacter agri</name>
    <dbReference type="NCBI Taxonomy" id="2728837"/>
    <lineage>
        <taxon>Bacteria</taxon>
        <taxon>Pseudomonadati</taxon>
        <taxon>Pseudomonadota</taxon>
        <taxon>Betaproteobacteria</taxon>
        <taxon>Burkholderiales</taxon>
        <taxon>Comamonadaceae</taxon>
        <taxon>Ramlibacter</taxon>
    </lineage>
</organism>
<dbReference type="SUPFAM" id="SSF88713">
    <property type="entry name" value="Glycoside hydrolase/deacetylase"/>
    <property type="match status" value="1"/>
</dbReference>
<dbReference type="GO" id="GO:0016787">
    <property type="term" value="F:hydrolase activity"/>
    <property type="evidence" value="ECO:0007669"/>
    <property type="project" value="UniProtKB-KW"/>
</dbReference>
<accession>A0A848GWB4</accession>
<dbReference type="Proteomes" id="UP000541185">
    <property type="component" value="Unassembled WGS sequence"/>
</dbReference>
<dbReference type="GO" id="GO:0019213">
    <property type="term" value="F:deacetylase activity"/>
    <property type="evidence" value="ECO:0007669"/>
    <property type="project" value="TreeGrafter"/>
</dbReference>
<comment type="caution">
    <text evidence="6">The sequence shown here is derived from an EMBL/GenBank/DDBJ whole genome shotgun (WGS) entry which is preliminary data.</text>
</comment>
<evidence type="ECO:0000256" key="3">
    <source>
        <dbReference type="ARBA" id="ARBA00022801"/>
    </source>
</evidence>
<dbReference type="GO" id="GO:0046872">
    <property type="term" value="F:metal ion binding"/>
    <property type="evidence" value="ECO:0007669"/>
    <property type="project" value="UniProtKB-KW"/>
</dbReference>
<proteinExistence type="predicted"/>
<gene>
    <name evidence="6" type="ORF">HHL11_01515</name>
</gene>
<evidence type="ECO:0000256" key="1">
    <source>
        <dbReference type="ARBA" id="ARBA00001946"/>
    </source>
</evidence>
<dbReference type="PANTHER" id="PTHR31609:SF1">
    <property type="entry name" value="CARBOHYDRATE DEACETYLASE"/>
    <property type="match status" value="1"/>
</dbReference>
<dbReference type="AlphaFoldDB" id="A0A848GWB4"/>
<evidence type="ECO:0000313" key="7">
    <source>
        <dbReference type="Proteomes" id="UP000541185"/>
    </source>
</evidence>
<dbReference type="RefSeq" id="WP_169416620.1">
    <property type="nucleotide sequence ID" value="NZ_JABBFX010000001.1"/>
</dbReference>
<comment type="cofactor">
    <cofactor evidence="1">
        <name>Mg(2+)</name>
        <dbReference type="ChEBI" id="CHEBI:18420"/>
    </cofactor>
</comment>
<protein>
    <submittedName>
        <fullName evidence="6">ChbG/HpnK family deacetylase</fullName>
    </submittedName>
</protein>
<sequence>MRVLERRIAVCVDDYGLDAGVDEAVLRLAVAGRISATSCMTGAPHWQEGAALLREVAPTRFDAGLHLDLTEHPFDARLRKPLEQWIARSYLGLVPRAALRAEIERQLDAFEQALGRAPAHVDGHQHVHQLPWIRGTLLAVLEARYRGGSRPWLRSTRRTAGEPARKAWLIETLGGRAWARAAADKGYRVNRHLLGVYDFRGGADRYLALLADWLAASTDGDLLMCHPALGTPVTDPIAPARRNEYEVLAGPEFAELLARLGLRVVPFSRMPA</sequence>
<dbReference type="GO" id="GO:0005975">
    <property type="term" value="P:carbohydrate metabolic process"/>
    <property type="evidence" value="ECO:0007669"/>
    <property type="project" value="InterPro"/>
</dbReference>
<evidence type="ECO:0000313" key="6">
    <source>
        <dbReference type="EMBL" id="NML42407.1"/>
    </source>
</evidence>
<keyword evidence="2" id="KW-0479">Metal-binding</keyword>
<dbReference type="PANTHER" id="PTHR31609">
    <property type="entry name" value="YDJC DEACETYLASE FAMILY MEMBER"/>
    <property type="match status" value="1"/>
</dbReference>
<keyword evidence="5" id="KW-0119">Carbohydrate metabolism</keyword>
<reference evidence="6 7" key="1">
    <citation type="submission" date="2020-04" db="EMBL/GenBank/DDBJ databases">
        <title>Ramlibacter sp. G-1-2-2 isolated from soil.</title>
        <authorList>
            <person name="Dahal R.H."/>
        </authorList>
    </citation>
    <scope>NUCLEOTIDE SEQUENCE [LARGE SCALE GENOMIC DNA]</scope>
    <source>
        <strain evidence="6 7">G-1-2-2</strain>
    </source>
</reference>
<dbReference type="EMBL" id="JABBFX010000001">
    <property type="protein sequence ID" value="NML42407.1"/>
    <property type="molecule type" value="Genomic_DNA"/>
</dbReference>
<dbReference type="InterPro" id="IPR006879">
    <property type="entry name" value="YdjC-like"/>
</dbReference>
<evidence type="ECO:0000256" key="4">
    <source>
        <dbReference type="ARBA" id="ARBA00022842"/>
    </source>
</evidence>